<evidence type="ECO:0000313" key="1">
    <source>
        <dbReference type="EMBL" id="KGN92613.1"/>
    </source>
</evidence>
<gene>
    <name evidence="1" type="ORF">HQ43_05105</name>
</gene>
<dbReference type="Proteomes" id="UP000030101">
    <property type="component" value="Unassembled WGS sequence"/>
</dbReference>
<sequence>MQAGKKKLQYCFGREALLYDISNYCYVQGQVISEEIENARHMTIDVAQDGNIDRVTRVLNLAFDEVVELLYRITKDEVDDKSEYTNEFHVPESYHVTMNVHDKFSITTANLLQTLIHEYLVCRAVEDWISITYAHLKPEWTIKVEDLKKKIKTALTGATGKARIPKRPF</sequence>
<proteinExistence type="predicted"/>
<name>A0ABR4XLP3_9PORP</name>
<dbReference type="EMBL" id="JQZV01000009">
    <property type="protein sequence ID" value="KGN92613.1"/>
    <property type="molecule type" value="Genomic_DNA"/>
</dbReference>
<accession>A0ABR4XLP3</accession>
<organism evidence="1 2">
    <name type="scientific">Porphyromonas canoris</name>
    <dbReference type="NCBI Taxonomy" id="36875"/>
    <lineage>
        <taxon>Bacteria</taxon>
        <taxon>Pseudomonadati</taxon>
        <taxon>Bacteroidota</taxon>
        <taxon>Bacteroidia</taxon>
        <taxon>Bacteroidales</taxon>
        <taxon>Porphyromonadaceae</taxon>
        <taxon>Porphyromonas</taxon>
    </lineage>
</organism>
<evidence type="ECO:0000313" key="2">
    <source>
        <dbReference type="Proteomes" id="UP000030101"/>
    </source>
</evidence>
<keyword evidence="2" id="KW-1185">Reference proteome</keyword>
<reference evidence="1 2" key="1">
    <citation type="submission" date="2014-08" db="EMBL/GenBank/DDBJ databases">
        <title>Porphyromonas canoris strain:OH2762 Genome sequencing.</title>
        <authorList>
            <person name="Wallis C."/>
            <person name="Deusch O."/>
            <person name="O'Flynn C."/>
            <person name="Davis I."/>
            <person name="Jospin G."/>
            <person name="Darling A.E."/>
            <person name="Coil D.A."/>
            <person name="Alexiev A."/>
            <person name="Horsfall A."/>
            <person name="Kirkwood N."/>
            <person name="Harris S."/>
            <person name="Eisen J.A."/>
        </authorList>
    </citation>
    <scope>NUCLEOTIDE SEQUENCE [LARGE SCALE GENOMIC DNA]</scope>
    <source>
        <strain evidence="2">COT-108 OH2762</strain>
    </source>
</reference>
<protein>
    <submittedName>
        <fullName evidence="1">Uncharacterized protein</fullName>
    </submittedName>
</protein>
<comment type="caution">
    <text evidence="1">The sequence shown here is derived from an EMBL/GenBank/DDBJ whole genome shotgun (WGS) entry which is preliminary data.</text>
</comment>